<accession>A0A1L9AVV3</accession>
<proteinExistence type="inferred from homology"/>
<dbReference type="GO" id="GO:0005871">
    <property type="term" value="C:kinesin complex"/>
    <property type="evidence" value="ECO:0007669"/>
    <property type="project" value="InterPro"/>
</dbReference>
<evidence type="ECO:0000256" key="7">
    <source>
        <dbReference type="ARBA" id="ARBA00023054"/>
    </source>
</evidence>
<dbReference type="AlphaFoldDB" id="A0A1L9AVV3"/>
<dbReference type="GO" id="GO:0005874">
    <property type="term" value="C:microtubule"/>
    <property type="evidence" value="ECO:0007669"/>
    <property type="project" value="UniProtKB-KW"/>
</dbReference>
<dbReference type="STRING" id="83449.BON30_45015"/>
<dbReference type="InterPro" id="IPR002151">
    <property type="entry name" value="Kinesin_light"/>
</dbReference>
<dbReference type="InterPro" id="IPR011716">
    <property type="entry name" value="TPR-3"/>
</dbReference>
<evidence type="ECO:0000256" key="2">
    <source>
        <dbReference type="ARBA" id="ARBA00009622"/>
    </source>
</evidence>
<feature type="region of interest" description="Disordered" evidence="10">
    <location>
        <begin position="291"/>
        <end position="310"/>
    </location>
</feature>
<evidence type="ECO:0000256" key="1">
    <source>
        <dbReference type="ARBA" id="ARBA00004245"/>
    </source>
</evidence>
<gene>
    <name evidence="11" type="ORF">BON30_45015</name>
</gene>
<evidence type="ECO:0000256" key="4">
    <source>
        <dbReference type="ARBA" id="ARBA00022701"/>
    </source>
</evidence>
<dbReference type="InterPro" id="IPR011990">
    <property type="entry name" value="TPR-like_helical_dom_sf"/>
</dbReference>
<keyword evidence="7" id="KW-0175">Coiled coil</keyword>
<keyword evidence="5" id="KW-0677">Repeat</keyword>
<keyword evidence="9" id="KW-0206">Cytoskeleton</keyword>
<dbReference type="PANTHER" id="PTHR45783:SF3">
    <property type="entry name" value="KINESIN LIGHT CHAIN"/>
    <property type="match status" value="1"/>
</dbReference>
<dbReference type="Gene3D" id="1.25.40.10">
    <property type="entry name" value="Tetratricopeptide repeat domain"/>
    <property type="match status" value="3"/>
</dbReference>
<dbReference type="GO" id="GO:0019894">
    <property type="term" value="F:kinesin binding"/>
    <property type="evidence" value="ECO:0007669"/>
    <property type="project" value="TreeGrafter"/>
</dbReference>
<keyword evidence="4" id="KW-0493">Microtubule</keyword>
<dbReference type="Proteomes" id="UP000182229">
    <property type="component" value="Unassembled WGS sequence"/>
</dbReference>
<dbReference type="RefSeq" id="WP_071904808.1">
    <property type="nucleotide sequence ID" value="NZ_MPIN01000022.1"/>
</dbReference>
<dbReference type="Pfam" id="PF13176">
    <property type="entry name" value="TPR_7"/>
    <property type="match status" value="1"/>
</dbReference>
<evidence type="ECO:0000313" key="11">
    <source>
        <dbReference type="EMBL" id="OJH34127.1"/>
    </source>
</evidence>
<keyword evidence="3" id="KW-0963">Cytoplasm</keyword>
<dbReference type="Pfam" id="PF13424">
    <property type="entry name" value="TPR_12"/>
    <property type="match status" value="1"/>
</dbReference>
<keyword evidence="6" id="KW-0802">TPR repeat</keyword>
<evidence type="ECO:0000256" key="10">
    <source>
        <dbReference type="SAM" id="MobiDB-lite"/>
    </source>
</evidence>
<keyword evidence="8" id="KW-0505">Motor protein</keyword>
<sequence>MVLPPSPPDDAPRAAEERWLDALKFALRLSRSGLLLLVDHARQEALGELVEALVPEHPELDVHTDVRRMLEVPHGSTVVLVPRVEDADWLNINRPLFAQRELKVVLFCDTETTIALAQRAVDFFDWISHRVECPNRPPRFAVAGIRTVLAARAPGIIWTGGDLRAAFATARPHGKLHEVSAALPYSKMADEIREHRHAWIAWTNVDSHFRLRRVRWAHAEAGHRTRAILVEPAAPSPGWWPVHGRMMNIREARERLESAGVSFPGRVAALHDCEPEALAVIQSQGPYYTEGPVRNSASSNSKVERLSPRETNTASILRGEAAPFVPRAFTLARLRELCLQEFLALGKTITEQQQPVSTDLSIWTAWFGTFSSFIPANALPSILTEESSCAVELMLLRKFDQPEKWSALATLAEQLSDLDAAEHWSRQALAKGWIGARNMLAHVRLMKGHPEEAELLLQEELRDARLLDTEEAKRSALVLELAAVVFQQGKYNEAEQLLRHELSRFPQTYPQIDSSRRRLLHRLASALRKQEKHAEAEVAIHQALKDHPTGSVEDRIYLGEFLKELACVLMDSGRTAEAESAVKEALSIIGSTLGTSHLAYIEALYDLSEILGRQGRLGEAEELLRQAVISSQPEQQTLDIFHARLMNIFASILIDKGKYDEAEKILNQALLIRNSLPLAAPLFNELQEKLLEQLANTFILQGRYHEAENVLRRAIVLVEQSSTSRVIALSSILLSLALVLWRQSRTAEMEPVVMRVSEIIMNIPRDADANIFQKLSALATLQQELNNPQANETARAALKLLDQAPGLARSTPPRFIDRLKAIAQVSDNARQP</sequence>
<name>A0A1L9AVV3_9BACT</name>
<dbReference type="PANTHER" id="PTHR45783">
    <property type="entry name" value="KINESIN LIGHT CHAIN"/>
    <property type="match status" value="1"/>
</dbReference>
<protein>
    <submittedName>
        <fullName evidence="11">Uncharacterized protein</fullName>
    </submittedName>
</protein>
<dbReference type="EMBL" id="MPIN01000022">
    <property type="protein sequence ID" value="OJH34127.1"/>
    <property type="molecule type" value="Genomic_DNA"/>
</dbReference>
<evidence type="ECO:0000256" key="5">
    <source>
        <dbReference type="ARBA" id="ARBA00022737"/>
    </source>
</evidence>
<comment type="subcellular location">
    <subcellularLocation>
        <location evidence="1">Cytoplasm</location>
        <location evidence="1">Cytoskeleton</location>
    </subcellularLocation>
</comment>
<evidence type="ECO:0000313" key="12">
    <source>
        <dbReference type="Proteomes" id="UP000182229"/>
    </source>
</evidence>
<dbReference type="SMART" id="SM00028">
    <property type="entry name" value="TPR"/>
    <property type="match status" value="6"/>
</dbReference>
<organism evidence="11 12">
    <name type="scientific">Cystobacter ferrugineus</name>
    <dbReference type="NCBI Taxonomy" id="83449"/>
    <lineage>
        <taxon>Bacteria</taxon>
        <taxon>Pseudomonadati</taxon>
        <taxon>Myxococcota</taxon>
        <taxon>Myxococcia</taxon>
        <taxon>Myxococcales</taxon>
        <taxon>Cystobacterineae</taxon>
        <taxon>Archangiaceae</taxon>
        <taxon>Cystobacter</taxon>
    </lineage>
</organism>
<reference evidence="12" key="1">
    <citation type="submission" date="2016-11" db="EMBL/GenBank/DDBJ databases">
        <authorList>
            <person name="Shukria A."/>
            <person name="Stevens D.C."/>
        </authorList>
    </citation>
    <scope>NUCLEOTIDE SEQUENCE [LARGE SCALE GENOMIC DNA]</scope>
    <source>
        <strain evidence="12">Cbfe23</strain>
    </source>
</reference>
<evidence type="ECO:0000256" key="3">
    <source>
        <dbReference type="ARBA" id="ARBA00022490"/>
    </source>
</evidence>
<evidence type="ECO:0000256" key="9">
    <source>
        <dbReference type="ARBA" id="ARBA00023212"/>
    </source>
</evidence>
<comment type="caution">
    <text evidence="11">The sequence shown here is derived from an EMBL/GenBank/DDBJ whole genome shotgun (WGS) entry which is preliminary data.</text>
</comment>
<dbReference type="SUPFAM" id="SSF48452">
    <property type="entry name" value="TPR-like"/>
    <property type="match status" value="2"/>
</dbReference>
<dbReference type="OrthoDB" id="5525850at2"/>
<comment type="similarity">
    <text evidence="2">Belongs to the kinesin light chain family.</text>
</comment>
<dbReference type="Pfam" id="PF13181">
    <property type="entry name" value="TPR_8"/>
    <property type="match status" value="1"/>
</dbReference>
<evidence type="ECO:0000256" key="6">
    <source>
        <dbReference type="ARBA" id="ARBA00022803"/>
    </source>
</evidence>
<reference evidence="11 12" key="2">
    <citation type="submission" date="2016-12" db="EMBL/GenBank/DDBJ databases">
        <title>Draft Genome Sequence of Cystobacter ferrugineus Strain Cbfe23.</title>
        <authorList>
            <person name="Akbar S."/>
            <person name="Dowd S.E."/>
            <person name="Stevens D.C."/>
        </authorList>
    </citation>
    <scope>NUCLEOTIDE SEQUENCE [LARGE SCALE GENOMIC DNA]</scope>
    <source>
        <strain evidence="11 12">Cbfe23</strain>
    </source>
</reference>
<dbReference type="GO" id="GO:0005737">
    <property type="term" value="C:cytoplasm"/>
    <property type="evidence" value="ECO:0007669"/>
    <property type="project" value="TreeGrafter"/>
</dbReference>
<dbReference type="GO" id="GO:0007018">
    <property type="term" value="P:microtubule-based movement"/>
    <property type="evidence" value="ECO:0007669"/>
    <property type="project" value="TreeGrafter"/>
</dbReference>
<keyword evidence="12" id="KW-1185">Reference proteome</keyword>
<evidence type="ECO:0000256" key="8">
    <source>
        <dbReference type="ARBA" id="ARBA00023175"/>
    </source>
</evidence>
<dbReference type="Pfam" id="PF07720">
    <property type="entry name" value="TPR_3"/>
    <property type="match status" value="1"/>
</dbReference>
<dbReference type="InterPro" id="IPR019734">
    <property type="entry name" value="TPR_rpt"/>
</dbReference>